<evidence type="ECO:0000256" key="2">
    <source>
        <dbReference type="ARBA" id="ARBA00023002"/>
    </source>
</evidence>
<dbReference type="PRINTS" id="PR00081">
    <property type="entry name" value="GDHRDH"/>
</dbReference>
<accession>A0ABP9TQX6</accession>
<dbReference type="Pfam" id="PF00106">
    <property type="entry name" value="adh_short"/>
    <property type="match status" value="1"/>
</dbReference>
<sequence>MSAVIDTLSGSTVLVTGAGMGMGKMYARLAVNDHASHVILWDINAEALEEAAAELRGRGSEIHTHVVDVGRLESIEEAAAEVRNGPGAPDILINNAGIIRGKYFWEHDQRADIAATMNINALALMHITREFLPEMIERGRTSRIVNVASAAGLLANPKMSVYSSSKWAVIGWSDSLRLELKQAGHHHIAVTTFCPSFIKTGMFEGARGPLLTPLLEPGPVTERVWRAMKDGTPMLMMPWTVKLSTALRGVLPIAAGTSWRTVFSVSIARWRNLPAASSPVCLGPGIDWAFVSLRTANPSDCRCPRPREPGLQTR</sequence>
<dbReference type="PANTHER" id="PTHR24322:SF736">
    <property type="entry name" value="RETINOL DEHYDROGENASE 10"/>
    <property type="match status" value="1"/>
</dbReference>
<dbReference type="InterPro" id="IPR036291">
    <property type="entry name" value="NAD(P)-bd_dom_sf"/>
</dbReference>
<dbReference type="SUPFAM" id="SSF51735">
    <property type="entry name" value="NAD(P)-binding Rossmann-fold domains"/>
    <property type="match status" value="1"/>
</dbReference>
<dbReference type="RefSeq" id="WP_345468874.1">
    <property type="nucleotide sequence ID" value="NZ_BAABLK010000080.1"/>
</dbReference>
<dbReference type="PRINTS" id="PR00080">
    <property type="entry name" value="SDRFAMILY"/>
</dbReference>
<dbReference type="Gene3D" id="3.40.50.720">
    <property type="entry name" value="NAD(P)-binding Rossmann-like Domain"/>
    <property type="match status" value="1"/>
</dbReference>
<organism evidence="4 5">
    <name type="scientific">Paeniglutamicibacter antarcticus</name>
    <dbReference type="NCBI Taxonomy" id="494023"/>
    <lineage>
        <taxon>Bacteria</taxon>
        <taxon>Bacillati</taxon>
        <taxon>Actinomycetota</taxon>
        <taxon>Actinomycetes</taxon>
        <taxon>Micrococcales</taxon>
        <taxon>Micrococcaceae</taxon>
        <taxon>Paeniglutamicibacter</taxon>
    </lineage>
</organism>
<comment type="caution">
    <text evidence="4">The sequence shown here is derived from an EMBL/GenBank/DDBJ whole genome shotgun (WGS) entry which is preliminary data.</text>
</comment>
<dbReference type="PROSITE" id="PS00061">
    <property type="entry name" value="ADH_SHORT"/>
    <property type="match status" value="1"/>
</dbReference>
<evidence type="ECO:0008006" key="6">
    <source>
        <dbReference type="Google" id="ProtNLM"/>
    </source>
</evidence>
<evidence type="ECO:0000256" key="3">
    <source>
        <dbReference type="RuleBase" id="RU000363"/>
    </source>
</evidence>
<evidence type="ECO:0000313" key="5">
    <source>
        <dbReference type="Proteomes" id="UP001501257"/>
    </source>
</evidence>
<name>A0ABP9TQX6_9MICC</name>
<keyword evidence="2" id="KW-0560">Oxidoreductase</keyword>
<dbReference type="InterPro" id="IPR020904">
    <property type="entry name" value="Sc_DH/Rdtase_CS"/>
</dbReference>
<proteinExistence type="inferred from homology"/>
<dbReference type="InterPro" id="IPR002347">
    <property type="entry name" value="SDR_fam"/>
</dbReference>
<reference evidence="5" key="1">
    <citation type="journal article" date="2019" name="Int. J. Syst. Evol. Microbiol.">
        <title>The Global Catalogue of Microorganisms (GCM) 10K type strain sequencing project: providing services to taxonomists for standard genome sequencing and annotation.</title>
        <authorList>
            <consortium name="The Broad Institute Genomics Platform"/>
            <consortium name="The Broad Institute Genome Sequencing Center for Infectious Disease"/>
            <person name="Wu L."/>
            <person name="Ma J."/>
        </authorList>
    </citation>
    <scope>NUCLEOTIDE SEQUENCE [LARGE SCALE GENOMIC DNA]</scope>
    <source>
        <strain evidence="5">JCM 18952</strain>
    </source>
</reference>
<evidence type="ECO:0000313" key="4">
    <source>
        <dbReference type="EMBL" id="GAA5228556.1"/>
    </source>
</evidence>
<comment type="similarity">
    <text evidence="1 3">Belongs to the short-chain dehydrogenases/reductases (SDR) family.</text>
</comment>
<dbReference type="PANTHER" id="PTHR24322">
    <property type="entry name" value="PKSB"/>
    <property type="match status" value="1"/>
</dbReference>
<dbReference type="EMBL" id="BAABLK010000080">
    <property type="protein sequence ID" value="GAA5228556.1"/>
    <property type="molecule type" value="Genomic_DNA"/>
</dbReference>
<evidence type="ECO:0000256" key="1">
    <source>
        <dbReference type="ARBA" id="ARBA00006484"/>
    </source>
</evidence>
<protein>
    <recommendedName>
        <fullName evidence="6">Short-subunit dehydrogenase</fullName>
    </recommendedName>
</protein>
<dbReference type="Proteomes" id="UP001501257">
    <property type="component" value="Unassembled WGS sequence"/>
</dbReference>
<gene>
    <name evidence="4" type="ORF">GCM10025778_30940</name>
</gene>
<keyword evidence="5" id="KW-1185">Reference proteome</keyword>